<comment type="caution">
    <text evidence="1">The sequence shown here is derived from an EMBL/GenBank/DDBJ whole genome shotgun (WGS) entry which is preliminary data.</text>
</comment>
<evidence type="ECO:0000313" key="1">
    <source>
        <dbReference type="EMBL" id="MDR6781548.1"/>
    </source>
</evidence>
<reference evidence="1" key="1">
    <citation type="submission" date="2023-07" db="EMBL/GenBank/DDBJ databases">
        <title>Sorghum-associated microbial communities from plants grown in Nebraska, USA.</title>
        <authorList>
            <person name="Schachtman D."/>
        </authorList>
    </citation>
    <scope>NUCLEOTIDE SEQUENCE</scope>
    <source>
        <strain evidence="1">2697</strain>
    </source>
</reference>
<organism evidence="1 2">
    <name type="scientific">Pedobacter africanus</name>
    <dbReference type="NCBI Taxonomy" id="151894"/>
    <lineage>
        <taxon>Bacteria</taxon>
        <taxon>Pseudomonadati</taxon>
        <taxon>Bacteroidota</taxon>
        <taxon>Sphingobacteriia</taxon>
        <taxon>Sphingobacteriales</taxon>
        <taxon>Sphingobacteriaceae</taxon>
        <taxon>Pedobacter</taxon>
    </lineage>
</organism>
<protein>
    <submittedName>
        <fullName evidence="1">Uncharacterized protein</fullName>
    </submittedName>
</protein>
<keyword evidence="2" id="KW-1185">Reference proteome</keyword>
<dbReference type="EMBL" id="JAVDTF010000001">
    <property type="protein sequence ID" value="MDR6781548.1"/>
    <property type="molecule type" value="Genomic_DNA"/>
</dbReference>
<dbReference type="Proteomes" id="UP001246858">
    <property type="component" value="Unassembled WGS sequence"/>
</dbReference>
<sequence>MQRYKFVLLFLTAGLLTFHFQSFSQETEEIKWYNPAVAGKQVIQGQAWFSELKNPYDRLPAKAEDDVRTAVWNGSLKLK</sequence>
<proteinExistence type="predicted"/>
<name>A0ACC6KQZ0_9SPHI</name>
<accession>A0ACC6KQZ0</accession>
<evidence type="ECO:0000313" key="2">
    <source>
        <dbReference type="Proteomes" id="UP001246858"/>
    </source>
</evidence>
<gene>
    <name evidence="1" type="ORF">J2X78_000100</name>
</gene>